<gene>
    <name evidence="1" type="ORF">CLV59_10169</name>
</gene>
<reference evidence="1 2" key="1">
    <citation type="submission" date="2018-06" db="EMBL/GenBank/DDBJ databases">
        <title>Genomic Encyclopedia of Archaeal and Bacterial Type Strains, Phase II (KMG-II): from individual species to whole genera.</title>
        <authorList>
            <person name="Goeker M."/>
        </authorList>
    </citation>
    <scope>NUCLEOTIDE SEQUENCE [LARGE SCALE GENOMIC DNA]</scope>
    <source>
        <strain evidence="1 2">DSM 29821</strain>
    </source>
</reference>
<dbReference type="Proteomes" id="UP000249819">
    <property type="component" value="Unassembled WGS sequence"/>
</dbReference>
<protein>
    <submittedName>
        <fullName evidence="1">Uncharacterized protein</fullName>
    </submittedName>
</protein>
<evidence type="ECO:0000313" key="1">
    <source>
        <dbReference type="EMBL" id="RAJ87320.1"/>
    </source>
</evidence>
<proteinExistence type="predicted"/>
<keyword evidence="2" id="KW-1185">Reference proteome</keyword>
<sequence length="82" mass="9563">MLWDVIKKRRAIISKLLSCFIYCIMQGVKYIGKQSGIIGHLISMNRLVGRKKTVASTKNNYFYNSIYSNYSSLWQTAYMILE</sequence>
<accession>A0A327WD91</accession>
<dbReference type="AlphaFoldDB" id="A0A327WD91"/>
<dbReference type="EMBL" id="QLMA01000001">
    <property type="protein sequence ID" value="RAJ87320.1"/>
    <property type="molecule type" value="Genomic_DNA"/>
</dbReference>
<comment type="caution">
    <text evidence="1">The sequence shown here is derived from an EMBL/GenBank/DDBJ whole genome shotgun (WGS) entry which is preliminary data.</text>
</comment>
<name>A0A327WD91_9BACT</name>
<organism evidence="1 2">
    <name type="scientific">Chitinophaga dinghuensis</name>
    <dbReference type="NCBI Taxonomy" id="1539050"/>
    <lineage>
        <taxon>Bacteria</taxon>
        <taxon>Pseudomonadati</taxon>
        <taxon>Bacteroidota</taxon>
        <taxon>Chitinophagia</taxon>
        <taxon>Chitinophagales</taxon>
        <taxon>Chitinophagaceae</taxon>
        <taxon>Chitinophaga</taxon>
    </lineage>
</organism>
<evidence type="ECO:0000313" key="2">
    <source>
        <dbReference type="Proteomes" id="UP000249819"/>
    </source>
</evidence>